<evidence type="ECO:0000256" key="1">
    <source>
        <dbReference type="ARBA" id="ARBA00004651"/>
    </source>
</evidence>
<evidence type="ECO:0000256" key="5">
    <source>
        <dbReference type="ARBA" id="ARBA00022989"/>
    </source>
</evidence>
<sequence>MSNTFTTSTTATHTSVSALSLIGRLLIASLFLISAFGKLAAPAGTIGFIASMGLPIPVLAFAAALATESIGGVLLVLGYRTRLVAAILALFSVASALIFHNALGDQNQLFHFMKNLAVAGGLLQVAAFGGGAYSLDRRQMKIDGVVSPAR</sequence>
<gene>
    <name evidence="8" type="primary">yphA</name>
    <name evidence="8" type="ORF">PIN31115_05172</name>
</gene>
<feature type="transmembrane region" description="Helical" evidence="7">
    <location>
        <begin position="83"/>
        <end position="103"/>
    </location>
</feature>
<dbReference type="PANTHER" id="PTHR33452:SF1">
    <property type="entry name" value="INNER MEMBRANE PROTEIN YPHA-RELATED"/>
    <property type="match status" value="1"/>
</dbReference>
<keyword evidence="9" id="KW-1185">Reference proteome</keyword>
<evidence type="ECO:0000256" key="6">
    <source>
        <dbReference type="ARBA" id="ARBA00023136"/>
    </source>
</evidence>
<accession>A0A5E4Z976</accession>
<dbReference type="GO" id="GO:0005886">
    <property type="term" value="C:plasma membrane"/>
    <property type="evidence" value="ECO:0007669"/>
    <property type="project" value="UniProtKB-SubCell"/>
</dbReference>
<evidence type="ECO:0000256" key="2">
    <source>
        <dbReference type="ARBA" id="ARBA00006679"/>
    </source>
</evidence>
<feature type="transmembrane region" description="Helical" evidence="7">
    <location>
        <begin position="115"/>
        <end position="135"/>
    </location>
</feature>
<dbReference type="Proteomes" id="UP000333828">
    <property type="component" value="Unassembled WGS sequence"/>
</dbReference>
<dbReference type="InterPro" id="IPR032808">
    <property type="entry name" value="DoxX"/>
</dbReference>
<keyword evidence="5 7" id="KW-1133">Transmembrane helix</keyword>
<protein>
    <submittedName>
        <fullName evidence="8">Inner membrane protein YphA</fullName>
    </submittedName>
</protein>
<dbReference type="InterPro" id="IPR051907">
    <property type="entry name" value="DoxX-like_oxidoreductase"/>
</dbReference>
<feature type="transmembrane region" description="Helical" evidence="7">
    <location>
        <begin position="25"/>
        <end position="50"/>
    </location>
</feature>
<keyword evidence="3" id="KW-1003">Cell membrane</keyword>
<evidence type="ECO:0000256" key="3">
    <source>
        <dbReference type="ARBA" id="ARBA00022475"/>
    </source>
</evidence>
<organism evidence="8 9">
    <name type="scientific">Pandoraea iniqua</name>
    <dbReference type="NCBI Taxonomy" id="2508288"/>
    <lineage>
        <taxon>Bacteria</taxon>
        <taxon>Pseudomonadati</taxon>
        <taxon>Pseudomonadota</taxon>
        <taxon>Betaproteobacteria</taxon>
        <taxon>Burkholderiales</taxon>
        <taxon>Burkholderiaceae</taxon>
        <taxon>Pandoraea</taxon>
    </lineage>
</organism>
<dbReference type="EMBL" id="CABPSI010000007">
    <property type="protein sequence ID" value="VVE57348.1"/>
    <property type="molecule type" value="Genomic_DNA"/>
</dbReference>
<evidence type="ECO:0000313" key="9">
    <source>
        <dbReference type="Proteomes" id="UP000333828"/>
    </source>
</evidence>
<keyword evidence="6 7" id="KW-0472">Membrane</keyword>
<evidence type="ECO:0000313" key="8">
    <source>
        <dbReference type="EMBL" id="VVE57348.1"/>
    </source>
</evidence>
<evidence type="ECO:0000256" key="4">
    <source>
        <dbReference type="ARBA" id="ARBA00022692"/>
    </source>
</evidence>
<keyword evidence="4 7" id="KW-0812">Transmembrane</keyword>
<comment type="subcellular location">
    <subcellularLocation>
        <location evidence="1">Cell membrane</location>
        <topology evidence="1">Multi-pass membrane protein</topology>
    </subcellularLocation>
</comment>
<dbReference type="AlphaFoldDB" id="A0A5E4Z976"/>
<evidence type="ECO:0000256" key="7">
    <source>
        <dbReference type="SAM" id="Phobius"/>
    </source>
</evidence>
<dbReference type="Pfam" id="PF07681">
    <property type="entry name" value="DoxX"/>
    <property type="match status" value="1"/>
</dbReference>
<dbReference type="RefSeq" id="WP_150686496.1">
    <property type="nucleotide sequence ID" value="NZ_CABPSI010000007.1"/>
</dbReference>
<proteinExistence type="inferred from homology"/>
<dbReference type="PANTHER" id="PTHR33452">
    <property type="entry name" value="OXIDOREDUCTASE CATD-RELATED"/>
    <property type="match status" value="1"/>
</dbReference>
<reference evidence="8 9" key="1">
    <citation type="submission" date="2019-08" db="EMBL/GenBank/DDBJ databases">
        <authorList>
            <person name="Peeters C."/>
        </authorList>
    </citation>
    <scope>NUCLEOTIDE SEQUENCE [LARGE SCALE GENOMIC DNA]</scope>
    <source>
        <strain evidence="8 9">LMG 31115</strain>
    </source>
</reference>
<name>A0A5E4Z976_9BURK</name>
<comment type="similarity">
    <text evidence="2">Belongs to the DoxX family.</text>
</comment>